<feature type="non-terminal residue" evidence="1">
    <location>
        <position position="38"/>
    </location>
</feature>
<accession>X1FAU8</accession>
<dbReference type="EMBL" id="BARU01007158">
    <property type="protein sequence ID" value="GAH42077.1"/>
    <property type="molecule type" value="Genomic_DNA"/>
</dbReference>
<proteinExistence type="predicted"/>
<comment type="caution">
    <text evidence="1">The sequence shown here is derived from an EMBL/GenBank/DDBJ whole genome shotgun (WGS) entry which is preliminary data.</text>
</comment>
<evidence type="ECO:0000313" key="1">
    <source>
        <dbReference type="EMBL" id="GAH42077.1"/>
    </source>
</evidence>
<name>X1FAU8_9ZZZZ</name>
<sequence length="38" mass="4233">MGKYLSREFLIALALMVIATVALFTMPKVGFTEWTIAV</sequence>
<dbReference type="AlphaFoldDB" id="X1FAU8"/>
<gene>
    <name evidence="1" type="ORF">S03H2_14112</name>
</gene>
<protein>
    <submittedName>
        <fullName evidence="1">Uncharacterized protein</fullName>
    </submittedName>
</protein>
<reference evidence="1" key="1">
    <citation type="journal article" date="2014" name="Front. Microbiol.">
        <title>High frequency of phylogenetically diverse reductive dehalogenase-homologous genes in deep subseafloor sedimentary metagenomes.</title>
        <authorList>
            <person name="Kawai M."/>
            <person name="Futagami T."/>
            <person name="Toyoda A."/>
            <person name="Takaki Y."/>
            <person name="Nishi S."/>
            <person name="Hori S."/>
            <person name="Arai W."/>
            <person name="Tsubouchi T."/>
            <person name="Morono Y."/>
            <person name="Uchiyama I."/>
            <person name="Ito T."/>
            <person name="Fujiyama A."/>
            <person name="Inagaki F."/>
            <person name="Takami H."/>
        </authorList>
    </citation>
    <scope>NUCLEOTIDE SEQUENCE</scope>
    <source>
        <strain evidence="1">Expedition CK06-06</strain>
    </source>
</reference>
<organism evidence="1">
    <name type="scientific">marine sediment metagenome</name>
    <dbReference type="NCBI Taxonomy" id="412755"/>
    <lineage>
        <taxon>unclassified sequences</taxon>
        <taxon>metagenomes</taxon>
        <taxon>ecological metagenomes</taxon>
    </lineage>
</organism>